<reference evidence="1 2" key="1">
    <citation type="journal article" date="2009" name="Nature">
        <title>Evolution of pathogenicity and sexual reproduction in eight Candida genomes.</title>
        <authorList>
            <person name="Butler G."/>
            <person name="Rasmussen M.D."/>
            <person name="Lin M.F."/>
            <person name="Santos M.A."/>
            <person name="Sakthikumar S."/>
            <person name="Munro C.A."/>
            <person name="Rheinbay E."/>
            <person name="Grabherr M."/>
            <person name="Forche A."/>
            <person name="Reedy J.L."/>
            <person name="Agrafioti I."/>
            <person name="Arnaud M.B."/>
            <person name="Bates S."/>
            <person name="Brown A.J."/>
            <person name="Brunke S."/>
            <person name="Costanzo M.C."/>
            <person name="Fitzpatrick D.A."/>
            <person name="de Groot P.W."/>
            <person name="Harris D."/>
            <person name="Hoyer L.L."/>
            <person name="Hube B."/>
            <person name="Klis F.M."/>
            <person name="Kodira C."/>
            <person name="Lennard N."/>
            <person name="Logue M.E."/>
            <person name="Martin R."/>
            <person name="Neiman A.M."/>
            <person name="Nikolaou E."/>
            <person name="Quail M.A."/>
            <person name="Quinn J."/>
            <person name="Santos M.C."/>
            <person name="Schmitzberger F.F."/>
            <person name="Sherlock G."/>
            <person name="Shah P."/>
            <person name="Silverstein K.A."/>
            <person name="Skrzypek M.S."/>
            <person name="Soll D."/>
            <person name="Staggs R."/>
            <person name="Stansfield I."/>
            <person name="Stumpf M.P."/>
            <person name="Sudbery P.E."/>
            <person name="Srikantha T."/>
            <person name="Zeng Q."/>
            <person name="Berman J."/>
            <person name="Berriman M."/>
            <person name="Heitman J."/>
            <person name="Gow N.A."/>
            <person name="Lorenz M.C."/>
            <person name="Birren B.W."/>
            <person name="Kellis M."/>
            <person name="Cuomo C.A."/>
        </authorList>
    </citation>
    <scope>NUCLEOTIDE SEQUENCE [LARGE SCALE GENOMIC DNA]</scope>
    <source>
        <strain evidence="2">ATCC MYA-3404 / T1</strain>
    </source>
</reference>
<sequence length="518" mass="60765">MTPIVDKEVIEILSSSSSSDSSDNEDFDIFGLNNIKPNHQTYQDQRRSNRISYRQQIQEENNKKRKQVATKGIFDIEVPAIFQTKGARLHDINKRYKSINHDIQKDEENLKFQYEKLQQQKSKIIMELNDNGSKGFQKYDQKEDFELIDNLINQQLNGSGIDRHFYFLRDVDGIDLGDFQKIPHSLLFLIKRDPSSGYNAVKSQLKNFIMNSLDSIVNPTHLQSIIDMILHFGVTTNKEVIFTSRELVELIDTCGGNTKLINETKLPIKIGQFNNHLRIQLMRIALILICYLIGDSVDWDIFFKLFIMIICDHNTNTREFETMFYLMDSVWKVISFKYQYDDFIDALDRQVRSLSTYTYGEYDQQKDDDDDDIPSHMFTIKTKGDYDLIAQVINKLDLSASIEKDLRQVELKEDMSNLYDFSLKVKLLIIEYGPMTEVNIKELRKSRNIILELKKKVYQYMSKITSPDYKNESRMHREEMVALITEAYQSLEYLGDILSKKCDYLDGDIFYKDIDDEI</sequence>
<dbReference type="GeneID" id="8298616"/>
<proteinExistence type="predicted"/>
<dbReference type="OrthoDB" id="4082095at2759"/>
<gene>
    <name evidence="1" type="ORF">CTRG_06045</name>
</gene>
<dbReference type="Proteomes" id="UP000002037">
    <property type="component" value="Unassembled WGS sequence"/>
</dbReference>
<protein>
    <submittedName>
        <fullName evidence="1">Uncharacterized protein</fullName>
    </submittedName>
</protein>
<dbReference type="KEGG" id="ctp:CTRG_06045"/>
<dbReference type="HOGENOM" id="CLU_525789_0_0_1"/>
<dbReference type="AlphaFoldDB" id="C5MJ02"/>
<accession>C5MJ02</accession>
<dbReference type="eggNOG" id="ENOG502T5GA">
    <property type="taxonomic scope" value="Eukaryota"/>
</dbReference>
<name>C5MJ02_CANTT</name>
<dbReference type="EMBL" id="GG692405">
    <property type="protein sequence ID" value="EER30261.1"/>
    <property type="molecule type" value="Genomic_DNA"/>
</dbReference>
<evidence type="ECO:0000313" key="2">
    <source>
        <dbReference type="Proteomes" id="UP000002037"/>
    </source>
</evidence>
<dbReference type="VEuPathDB" id="FungiDB:CTRG_06045"/>
<dbReference type="RefSeq" id="XP_002546567.1">
    <property type="nucleotide sequence ID" value="XM_002546521.1"/>
</dbReference>
<organism evidence="1 2">
    <name type="scientific">Candida tropicalis (strain ATCC MYA-3404 / T1)</name>
    <name type="common">Yeast</name>
    <dbReference type="NCBI Taxonomy" id="294747"/>
    <lineage>
        <taxon>Eukaryota</taxon>
        <taxon>Fungi</taxon>
        <taxon>Dikarya</taxon>
        <taxon>Ascomycota</taxon>
        <taxon>Saccharomycotina</taxon>
        <taxon>Pichiomycetes</taxon>
        <taxon>Debaryomycetaceae</taxon>
        <taxon>Candida/Lodderomyces clade</taxon>
        <taxon>Candida</taxon>
    </lineage>
</organism>
<evidence type="ECO:0000313" key="1">
    <source>
        <dbReference type="EMBL" id="EER30261.1"/>
    </source>
</evidence>
<keyword evidence="2" id="KW-1185">Reference proteome</keyword>